<evidence type="ECO:0000313" key="2">
    <source>
        <dbReference type="Proteomes" id="UP001437386"/>
    </source>
</evidence>
<organism evidence="1 2">
    <name type="scientific">Enterobacter phage KKP_3711</name>
    <dbReference type="NCBI Taxonomy" id="3109398"/>
    <lineage>
        <taxon>Viruses</taxon>
        <taxon>Duplodnaviria</taxon>
        <taxon>Heunggongvirae</taxon>
        <taxon>Uroviricota</taxon>
        <taxon>Caudoviricetes</taxon>
        <taxon>Demerecviridae</taxon>
        <taxon>Markadamsvirinae</taxon>
    </lineage>
</organism>
<dbReference type="Proteomes" id="UP001437386">
    <property type="component" value="Segment"/>
</dbReference>
<evidence type="ECO:0000313" key="1">
    <source>
        <dbReference type="EMBL" id="XAG95927.1"/>
    </source>
</evidence>
<gene>
    <name evidence="1" type="ORF">U7154_000160</name>
</gene>
<proteinExistence type="predicted"/>
<reference evidence="1 2" key="1">
    <citation type="submission" date="2024-04" db="EMBL/GenBank/DDBJ databases">
        <authorList>
            <person name="Wojcicki M."/>
            <person name="Srednicka P."/>
            <person name="Shymialevich D."/>
            <person name="Sokolowska B."/>
        </authorList>
    </citation>
    <scope>NUCLEOTIDE SEQUENCE [LARGE SCALE GENOMIC DNA]</scope>
</reference>
<sequence length="52" mass="5868">MAKYQFTTKDEKTTEIEADVVRNEGASTVFYKEGSIIKMVPVESIVNLEVVE</sequence>
<keyword evidence="2" id="KW-1185">Reference proteome</keyword>
<protein>
    <submittedName>
        <fullName evidence="1">Uncharacterized protein</fullName>
    </submittedName>
</protein>
<name>A0AAX4Q5S5_9CAUD</name>
<dbReference type="EMBL" id="PP579741">
    <property type="protein sequence ID" value="XAG95927.1"/>
    <property type="molecule type" value="Genomic_DNA"/>
</dbReference>
<accession>A0AAX4Q5S5</accession>